<dbReference type="Proteomes" id="UP000593735">
    <property type="component" value="Chromosome"/>
</dbReference>
<dbReference type="EMBL" id="CP063767">
    <property type="protein sequence ID" value="QOY59909.1"/>
    <property type="molecule type" value="Genomic_DNA"/>
</dbReference>
<dbReference type="KEGG" id="tio:INP52_05545"/>
<protein>
    <submittedName>
        <fullName evidence="2">Uncharacterized protein</fullName>
    </submittedName>
</protein>
<proteinExistence type="predicted"/>
<name>A0A7S7M719_9ACTN</name>
<evidence type="ECO:0000313" key="2">
    <source>
        <dbReference type="EMBL" id="QOY59909.1"/>
    </source>
</evidence>
<feature type="region of interest" description="Disordered" evidence="1">
    <location>
        <begin position="51"/>
        <end position="80"/>
    </location>
</feature>
<evidence type="ECO:0000256" key="1">
    <source>
        <dbReference type="SAM" id="MobiDB-lite"/>
    </source>
</evidence>
<accession>A0A7S7M719</accession>
<keyword evidence="3" id="KW-1185">Reference proteome</keyword>
<reference evidence="2 3" key="1">
    <citation type="submission" date="2020-10" db="EMBL/GenBank/DDBJ databases">
        <title>Olsenella immobilis sp.nov., isolated from the mud in a fermentation cellar used for the production of Chinese strong-flavoured liquor.</title>
        <authorList>
            <person name="Lu L."/>
        </authorList>
    </citation>
    <scope>NUCLEOTIDE SEQUENCE [LARGE SCALE GENOMIC DNA]</scope>
    <source>
        <strain evidence="2 3">LZLJ-2</strain>
    </source>
</reference>
<dbReference type="RefSeq" id="WP_194369790.1">
    <property type="nucleotide sequence ID" value="NZ_CP063767.1"/>
</dbReference>
<organism evidence="2 3">
    <name type="scientific">Thermophilibacter immobilis</name>
    <dbReference type="NCBI Taxonomy" id="2779519"/>
    <lineage>
        <taxon>Bacteria</taxon>
        <taxon>Bacillati</taxon>
        <taxon>Actinomycetota</taxon>
        <taxon>Coriobacteriia</taxon>
        <taxon>Coriobacteriales</taxon>
        <taxon>Atopobiaceae</taxon>
        <taxon>Thermophilibacter</taxon>
    </lineage>
</organism>
<gene>
    <name evidence="2" type="ORF">INP52_05545</name>
</gene>
<dbReference type="AlphaFoldDB" id="A0A7S7M719"/>
<sequence length="107" mass="11598">MSYTYVLGEGGTEPLPLAGYDATDQIAQDGVDENEDSEGPRWDVDDNLVSLSSAPEEPTLPDGGVSYEVDGRRGSRVLSPTSYSPFLHETLYEDFSKTLENMSVSSS</sequence>
<evidence type="ECO:0000313" key="3">
    <source>
        <dbReference type="Proteomes" id="UP000593735"/>
    </source>
</evidence>